<sequence>MSRYRLQVDLQLFSGEKTEKATPKKREEAKKKGQVAKSMEIPASLILFFTFLGLLLFSGFMKDRLLGLVTYTLEHDLVMNVTLNNVQMMFLHLIGEAFLLLAPIFIISVVIAFFANYAQIGFLFTGEPLKMKFNKINPIEGAKRIFSLRAIIDFLKSTIKMIVIAAIVWMTIWGEKDKLISLGHVPLQDMLPYIGSLTVQLGLKIGGVLIAIAALDYMYQKFEYEKSLRMSKQEIKDEFKKSEGDPLIKGKIRERQRRMAMQRMMQEVPKADVIITNPTHFAVALRYDAAEMEAPAVIAKGTDLIALKIKEVAKENGVTIMENKPLARALYAQVEIGQAIPADLFQAVAEVLAYVYKAKGRKM</sequence>
<keyword evidence="4 12" id="KW-0813">Transport</keyword>
<proteinExistence type="inferred from homology"/>
<feature type="transmembrane region" description="Helical" evidence="12">
    <location>
        <begin position="193"/>
        <end position="219"/>
    </location>
</feature>
<accession>A0A1V0UXU0</accession>
<dbReference type="GO" id="GO:0005886">
    <property type="term" value="C:plasma membrane"/>
    <property type="evidence" value="ECO:0007669"/>
    <property type="project" value="UniProtKB-SubCell"/>
</dbReference>
<keyword evidence="13" id="KW-0969">Cilium</keyword>
<keyword evidence="9 12" id="KW-1133">Transmembrane helix</keyword>
<evidence type="ECO:0000256" key="11">
    <source>
        <dbReference type="ARBA" id="ARBA00023225"/>
    </source>
</evidence>
<dbReference type="FunFam" id="3.40.1690.10:FF:000001">
    <property type="entry name" value="Flagellar biosynthetic protein FlhB"/>
    <property type="match status" value="1"/>
</dbReference>
<evidence type="ECO:0000256" key="7">
    <source>
        <dbReference type="ARBA" id="ARBA00022795"/>
    </source>
</evidence>
<dbReference type="RefSeq" id="WP_024094272.1">
    <property type="nucleotide sequence ID" value="NZ_CP020557.1"/>
</dbReference>
<evidence type="ECO:0000256" key="12">
    <source>
        <dbReference type="RuleBase" id="RU364091"/>
    </source>
</evidence>
<evidence type="ECO:0000313" key="13">
    <source>
        <dbReference type="EMBL" id="ARF69929.1"/>
    </source>
</evidence>
<evidence type="ECO:0000256" key="2">
    <source>
        <dbReference type="ARBA" id="ARBA00010690"/>
    </source>
</evidence>
<feature type="transmembrane region" description="Helical" evidence="12">
    <location>
        <begin position="41"/>
        <end position="61"/>
    </location>
</feature>
<dbReference type="GO" id="GO:0044780">
    <property type="term" value="P:bacterial-type flagellum assembly"/>
    <property type="evidence" value="ECO:0007669"/>
    <property type="project" value="InterPro"/>
</dbReference>
<feature type="transmembrane region" description="Helical" evidence="12">
    <location>
        <begin position="146"/>
        <end position="173"/>
    </location>
</feature>
<evidence type="ECO:0000313" key="14">
    <source>
        <dbReference type="Proteomes" id="UP000192727"/>
    </source>
</evidence>
<keyword evidence="7 12" id="KW-1005">Bacterial flagellum biogenesis</keyword>
<name>A0A1V0UXU0_9BACL</name>
<keyword evidence="8 12" id="KW-0653">Protein transport</keyword>
<dbReference type="EMBL" id="CP020557">
    <property type="protein sequence ID" value="ARF69929.1"/>
    <property type="molecule type" value="Genomic_DNA"/>
</dbReference>
<comment type="function">
    <text evidence="12">Required for formation of the rod structure in the basal body of the flagellar apparatus. Together with FliI and FliH, may constitute the export apparatus of flagellin.</text>
</comment>
<keyword evidence="13" id="KW-0966">Cell projection</keyword>
<dbReference type="Gene3D" id="6.10.250.2080">
    <property type="match status" value="1"/>
</dbReference>
<dbReference type="AlphaFoldDB" id="A0A1V0UXU0"/>
<dbReference type="InterPro" id="IPR006136">
    <property type="entry name" value="FlhB"/>
</dbReference>
<evidence type="ECO:0000256" key="5">
    <source>
        <dbReference type="ARBA" id="ARBA00022475"/>
    </source>
</evidence>
<evidence type="ECO:0000256" key="10">
    <source>
        <dbReference type="ARBA" id="ARBA00023136"/>
    </source>
</evidence>
<dbReference type="InterPro" id="IPR006135">
    <property type="entry name" value="T3SS_substrate_exporter"/>
</dbReference>
<evidence type="ECO:0000256" key="8">
    <source>
        <dbReference type="ARBA" id="ARBA00022927"/>
    </source>
</evidence>
<dbReference type="SUPFAM" id="SSF160544">
    <property type="entry name" value="EscU C-terminal domain-like"/>
    <property type="match status" value="1"/>
</dbReference>
<dbReference type="NCBIfam" id="TIGR00328">
    <property type="entry name" value="flhB"/>
    <property type="match status" value="1"/>
</dbReference>
<keyword evidence="11 12" id="KW-1006">Bacterial flagellum protein export</keyword>
<organism evidence="13 14">
    <name type="scientific">Paenibacillus larvae subsp. pulvifaciens</name>
    <dbReference type="NCBI Taxonomy" id="1477"/>
    <lineage>
        <taxon>Bacteria</taxon>
        <taxon>Bacillati</taxon>
        <taxon>Bacillota</taxon>
        <taxon>Bacilli</taxon>
        <taxon>Bacillales</taxon>
        <taxon>Paenibacillaceae</taxon>
        <taxon>Paenibacillus</taxon>
    </lineage>
</organism>
<evidence type="ECO:0000256" key="6">
    <source>
        <dbReference type="ARBA" id="ARBA00022692"/>
    </source>
</evidence>
<comment type="similarity">
    <text evidence="2 12">Belongs to the type III secretion exporter family.</text>
</comment>
<dbReference type="PANTHER" id="PTHR30531:SF12">
    <property type="entry name" value="FLAGELLAR BIOSYNTHETIC PROTEIN FLHB"/>
    <property type="match status" value="1"/>
</dbReference>
<evidence type="ECO:0000256" key="3">
    <source>
        <dbReference type="ARBA" id="ARBA00021622"/>
    </source>
</evidence>
<keyword evidence="10 12" id="KW-0472">Membrane</keyword>
<comment type="subcellular location">
    <subcellularLocation>
        <location evidence="1">Cell membrane</location>
        <topology evidence="1">Multi-pass membrane protein</topology>
    </subcellularLocation>
</comment>
<dbReference type="PRINTS" id="PR00950">
    <property type="entry name" value="TYPE3IMSPROT"/>
</dbReference>
<evidence type="ECO:0000256" key="4">
    <source>
        <dbReference type="ARBA" id="ARBA00022448"/>
    </source>
</evidence>
<protein>
    <recommendedName>
        <fullName evidence="3 12">Flagellar biosynthetic protein FlhB</fullName>
    </recommendedName>
</protein>
<dbReference type="InterPro" id="IPR029025">
    <property type="entry name" value="T3SS_substrate_exporter_C"/>
</dbReference>
<evidence type="ECO:0000256" key="9">
    <source>
        <dbReference type="ARBA" id="ARBA00022989"/>
    </source>
</evidence>
<keyword evidence="13" id="KW-0282">Flagellum</keyword>
<dbReference type="Proteomes" id="UP000192727">
    <property type="component" value="Chromosome"/>
</dbReference>
<gene>
    <name evidence="12" type="primary">flhB</name>
    <name evidence="13" type="ORF">B7C51_21900</name>
</gene>
<evidence type="ECO:0000256" key="1">
    <source>
        <dbReference type="ARBA" id="ARBA00004651"/>
    </source>
</evidence>
<reference evidence="13 14" key="1">
    <citation type="submission" date="2017-03" db="EMBL/GenBank/DDBJ databases">
        <title>Paenibacillus larvae genome sequencing.</title>
        <authorList>
            <person name="Dingman D.W."/>
        </authorList>
    </citation>
    <scope>NUCLEOTIDE SEQUENCE [LARGE SCALE GENOMIC DNA]</scope>
    <source>
        <strain evidence="13 14">SAG 10367</strain>
    </source>
</reference>
<dbReference type="GO" id="GO:0009306">
    <property type="term" value="P:protein secretion"/>
    <property type="evidence" value="ECO:0007669"/>
    <property type="project" value="InterPro"/>
</dbReference>
<dbReference type="PANTHER" id="PTHR30531">
    <property type="entry name" value="FLAGELLAR BIOSYNTHETIC PROTEIN FLHB"/>
    <property type="match status" value="1"/>
</dbReference>
<feature type="transmembrane region" description="Helical" evidence="12">
    <location>
        <begin position="97"/>
        <end position="125"/>
    </location>
</feature>
<dbReference type="Pfam" id="PF01312">
    <property type="entry name" value="Bac_export_2"/>
    <property type="match status" value="1"/>
</dbReference>
<dbReference type="Gene3D" id="3.40.1690.10">
    <property type="entry name" value="secretion proteins EscU"/>
    <property type="match status" value="1"/>
</dbReference>
<keyword evidence="6 12" id="KW-0812">Transmembrane</keyword>
<keyword evidence="5 12" id="KW-1003">Cell membrane</keyword>